<organism evidence="2">
    <name type="scientific">marine metagenome</name>
    <dbReference type="NCBI Taxonomy" id="408172"/>
    <lineage>
        <taxon>unclassified sequences</taxon>
        <taxon>metagenomes</taxon>
        <taxon>ecological metagenomes</taxon>
    </lineage>
</organism>
<evidence type="ECO:0000259" key="1">
    <source>
        <dbReference type="Pfam" id="PF01966"/>
    </source>
</evidence>
<dbReference type="EMBL" id="UINC01001727">
    <property type="protein sequence ID" value="SUZ87484.1"/>
    <property type="molecule type" value="Genomic_DNA"/>
</dbReference>
<dbReference type="AlphaFoldDB" id="A0A381R8F8"/>
<reference evidence="2" key="1">
    <citation type="submission" date="2018-05" db="EMBL/GenBank/DDBJ databases">
        <authorList>
            <person name="Lanie J.A."/>
            <person name="Ng W.-L."/>
            <person name="Kazmierczak K.M."/>
            <person name="Andrzejewski T.M."/>
            <person name="Davidsen T.M."/>
            <person name="Wayne K.J."/>
            <person name="Tettelin H."/>
            <person name="Glass J.I."/>
            <person name="Rusch D."/>
            <person name="Podicherti R."/>
            <person name="Tsui H.-C.T."/>
            <person name="Winkler M.E."/>
        </authorList>
    </citation>
    <scope>NUCLEOTIDE SEQUENCE</scope>
</reference>
<dbReference type="PANTHER" id="PTHR35795:SF1">
    <property type="entry name" value="BIS(5'-NUCLEOSYL)-TETRAPHOSPHATASE, SYMMETRICAL"/>
    <property type="match status" value="1"/>
</dbReference>
<feature type="domain" description="HD" evidence="1">
    <location>
        <begin position="27"/>
        <end position="133"/>
    </location>
</feature>
<dbReference type="Gene3D" id="1.10.3210.10">
    <property type="entry name" value="Hypothetical protein af1432"/>
    <property type="match status" value="1"/>
</dbReference>
<dbReference type="PANTHER" id="PTHR35795">
    <property type="entry name" value="SLR1885 PROTEIN"/>
    <property type="match status" value="1"/>
</dbReference>
<protein>
    <recommendedName>
        <fullName evidence="1">HD domain-containing protein</fullName>
    </recommendedName>
</protein>
<name>A0A381R8F8_9ZZZZ</name>
<dbReference type="Pfam" id="PF01966">
    <property type="entry name" value="HD"/>
    <property type="match status" value="1"/>
</dbReference>
<gene>
    <name evidence="2" type="ORF">METZ01_LOCUS40338</name>
</gene>
<dbReference type="SUPFAM" id="SSF109604">
    <property type="entry name" value="HD-domain/PDEase-like"/>
    <property type="match status" value="1"/>
</dbReference>
<dbReference type="CDD" id="cd00077">
    <property type="entry name" value="HDc"/>
    <property type="match status" value="1"/>
</dbReference>
<dbReference type="InterPro" id="IPR003607">
    <property type="entry name" value="HD/PDEase_dom"/>
</dbReference>
<feature type="non-terminal residue" evidence="2">
    <location>
        <position position="1"/>
    </location>
</feature>
<dbReference type="InterPro" id="IPR006674">
    <property type="entry name" value="HD_domain"/>
</dbReference>
<sequence>VRKILHPIVEAAVEGRLPDWSTVSSARYEHMMRVSLLLGNWAEYLHLSEVETARWRASGYLHDALREDDPEALRPKIPSRFGNWPPEMLHGPAVTEKLRSEGILDDELLSAIAYHSVGHKSLNRLGRALYCADFLEPGRMFRVEWCESMRARMPEELNNVTTEIVAARISYTIKHGLELYSESVGFWNALVNGR</sequence>
<dbReference type="InterPro" id="IPR051094">
    <property type="entry name" value="Diverse_Catalytic_Enzymes"/>
</dbReference>
<evidence type="ECO:0000313" key="2">
    <source>
        <dbReference type="EMBL" id="SUZ87484.1"/>
    </source>
</evidence>
<proteinExistence type="predicted"/>
<accession>A0A381R8F8</accession>